<keyword evidence="5" id="KW-1185">Reference proteome</keyword>
<dbReference type="NCBIfam" id="TIGR00040">
    <property type="entry name" value="yfcE"/>
    <property type="match status" value="1"/>
</dbReference>
<dbReference type="Gene3D" id="3.60.21.10">
    <property type="match status" value="1"/>
</dbReference>
<accession>A0ABT9XDD1</accession>
<comment type="similarity">
    <text evidence="1 2">Belongs to the metallophosphoesterase superfamily. YfcE family.</text>
</comment>
<protein>
    <recommendedName>
        <fullName evidence="2">Phosphoesterase</fullName>
        <ecNumber evidence="2">3.1.4.-</ecNumber>
    </recommendedName>
</protein>
<dbReference type="Pfam" id="PF12850">
    <property type="entry name" value="Metallophos_2"/>
    <property type="match status" value="1"/>
</dbReference>
<evidence type="ECO:0000259" key="3">
    <source>
        <dbReference type="Pfam" id="PF12850"/>
    </source>
</evidence>
<dbReference type="EMBL" id="JAUSTP010000001">
    <property type="protein sequence ID" value="MDQ0188280.1"/>
    <property type="molecule type" value="Genomic_DNA"/>
</dbReference>
<gene>
    <name evidence="4" type="ORF">J2S03_000084</name>
</gene>
<dbReference type="InterPro" id="IPR024654">
    <property type="entry name" value="Calcineurin-like_PHP_lpxH"/>
</dbReference>
<comment type="caution">
    <text evidence="4">The sequence shown here is derived from an EMBL/GenBank/DDBJ whole genome shotgun (WGS) entry which is preliminary data.</text>
</comment>
<dbReference type="Proteomes" id="UP001232973">
    <property type="component" value="Unassembled WGS sequence"/>
</dbReference>
<keyword evidence="2" id="KW-0479">Metal-binding</keyword>
<feature type="domain" description="Calcineurin-like phosphoesterase" evidence="3">
    <location>
        <begin position="1"/>
        <end position="148"/>
    </location>
</feature>
<evidence type="ECO:0000256" key="1">
    <source>
        <dbReference type="ARBA" id="ARBA00008950"/>
    </source>
</evidence>
<proteinExistence type="inferred from homology"/>
<name>A0ABT9XDD1_9BACL</name>
<dbReference type="InterPro" id="IPR029052">
    <property type="entry name" value="Metallo-depent_PP-like"/>
</dbReference>
<sequence>MRLCLVSDTHRFRHELLMAVKAAQPVDAVIHAGDETADAAWLAERVRWPVLGVAGNWDSASDHFPEERVLTSFGPVLLVTHGHRDRVKGGLADLRARADRTGAQIVVFGHTHRAMAVFEDGVLFVNPGSLSSPRGRRERTFALLEITANPTGYDVRVSHWTVTGHMISDSLLTAAISAK</sequence>
<evidence type="ECO:0000313" key="5">
    <source>
        <dbReference type="Proteomes" id="UP001232973"/>
    </source>
</evidence>
<evidence type="ECO:0000256" key="2">
    <source>
        <dbReference type="RuleBase" id="RU362039"/>
    </source>
</evidence>
<reference evidence="4 5" key="1">
    <citation type="submission" date="2023-07" db="EMBL/GenBank/DDBJ databases">
        <title>Genomic Encyclopedia of Type Strains, Phase IV (KMG-IV): sequencing the most valuable type-strain genomes for metagenomic binning, comparative biology and taxonomic classification.</title>
        <authorList>
            <person name="Goeker M."/>
        </authorList>
    </citation>
    <scope>NUCLEOTIDE SEQUENCE [LARGE SCALE GENOMIC DNA]</scope>
    <source>
        <strain evidence="4 5">DSM 4006</strain>
    </source>
</reference>
<organism evidence="4 5">
    <name type="scientific">Alicyclobacillus cycloheptanicus</name>
    <dbReference type="NCBI Taxonomy" id="1457"/>
    <lineage>
        <taxon>Bacteria</taxon>
        <taxon>Bacillati</taxon>
        <taxon>Bacillota</taxon>
        <taxon>Bacilli</taxon>
        <taxon>Bacillales</taxon>
        <taxon>Alicyclobacillaceae</taxon>
        <taxon>Alicyclobacillus</taxon>
    </lineage>
</organism>
<dbReference type="PANTHER" id="PTHR11124">
    <property type="entry name" value="VACUOLAR SORTING PROTEIN VPS29"/>
    <property type="match status" value="1"/>
</dbReference>
<dbReference type="RefSeq" id="WP_274455688.1">
    <property type="nucleotide sequence ID" value="NZ_CP067097.1"/>
</dbReference>
<dbReference type="InterPro" id="IPR000979">
    <property type="entry name" value="Phosphodiesterase_MJ0936/Vps29"/>
</dbReference>
<comment type="cofactor">
    <cofactor evidence="2">
        <name>a divalent metal cation</name>
        <dbReference type="ChEBI" id="CHEBI:60240"/>
    </cofactor>
</comment>
<dbReference type="SUPFAM" id="SSF56300">
    <property type="entry name" value="Metallo-dependent phosphatases"/>
    <property type="match status" value="1"/>
</dbReference>
<evidence type="ECO:0000313" key="4">
    <source>
        <dbReference type="EMBL" id="MDQ0188280.1"/>
    </source>
</evidence>
<dbReference type="EC" id="3.1.4.-" evidence="2"/>